<feature type="transmembrane region" description="Helical" evidence="1">
    <location>
        <begin position="189"/>
        <end position="206"/>
    </location>
</feature>
<organism evidence="2 3">
    <name type="scientific">Falsiroseomonas bella</name>
    <dbReference type="NCBI Taxonomy" id="2184016"/>
    <lineage>
        <taxon>Bacteria</taxon>
        <taxon>Pseudomonadati</taxon>
        <taxon>Pseudomonadota</taxon>
        <taxon>Alphaproteobacteria</taxon>
        <taxon>Acetobacterales</taxon>
        <taxon>Roseomonadaceae</taxon>
        <taxon>Falsiroseomonas</taxon>
    </lineage>
</organism>
<keyword evidence="1" id="KW-1133">Transmembrane helix</keyword>
<gene>
    <name evidence="2" type="ORF">DFH01_25155</name>
</gene>
<keyword evidence="3" id="KW-1185">Reference proteome</keyword>
<dbReference type="RefSeq" id="WP_109873288.1">
    <property type="nucleotide sequence ID" value="NZ_QGNA01000007.1"/>
</dbReference>
<reference evidence="3" key="1">
    <citation type="submission" date="2018-05" db="EMBL/GenBank/DDBJ databases">
        <authorList>
            <person name="Du Z."/>
            <person name="Wang X."/>
        </authorList>
    </citation>
    <scope>NUCLEOTIDE SEQUENCE [LARGE SCALE GENOMIC DNA]</scope>
    <source>
        <strain evidence="3">CQN31</strain>
    </source>
</reference>
<evidence type="ECO:0000256" key="1">
    <source>
        <dbReference type="SAM" id="Phobius"/>
    </source>
</evidence>
<dbReference type="OrthoDB" id="8849052at2"/>
<comment type="caution">
    <text evidence="2">The sequence shown here is derived from an EMBL/GenBank/DDBJ whole genome shotgun (WGS) entry which is preliminary data.</text>
</comment>
<sequence>MSGDPKLSRGYRNRNPGNIEHLPTNKWLGLETPPSDGRFCRFRSHQHGIRALALLLQSYQDRHGLRTVRGIVARWAPSSENDTRAYQAAVAARLGVGLDDPIDLHDAATMRGLVEAIIRHELGGMPYAPETIAEGLRMAGLVQLGLAHSGTVRAAAGSVVAGVTAAAVVDAVTTLAPHAEGLAAVLRSIGPWGVAAAVIGVAAWTIHQRLQRQREVTR</sequence>
<protein>
    <submittedName>
        <fullName evidence="2">Structural protein</fullName>
    </submittedName>
</protein>
<dbReference type="AlphaFoldDB" id="A0A317F9R8"/>
<evidence type="ECO:0000313" key="3">
    <source>
        <dbReference type="Proteomes" id="UP000245765"/>
    </source>
</evidence>
<proteinExistence type="predicted"/>
<name>A0A317F9R8_9PROT</name>
<dbReference type="Proteomes" id="UP000245765">
    <property type="component" value="Unassembled WGS sequence"/>
</dbReference>
<keyword evidence="1" id="KW-0812">Transmembrane</keyword>
<evidence type="ECO:0000313" key="2">
    <source>
        <dbReference type="EMBL" id="PWS34316.1"/>
    </source>
</evidence>
<keyword evidence="1" id="KW-0472">Membrane</keyword>
<dbReference type="EMBL" id="QGNA01000007">
    <property type="protein sequence ID" value="PWS34316.1"/>
    <property type="molecule type" value="Genomic_DNA"/>
</dbReference>
<accession>A0A317F9R8</accession>